<dbReference type="GO" id="GO:0052325">
    <property type="term" value="P:cell wall pectin biosynthetic process"/>
    <property type="evidence" value="ECO:0007669"/>
    <property type="project" value="TreeGrafter"/>
</dbReference>
<evidence type="ECO:0000259" key="1">
    <source>
        <dbReference type="Pfam" id="PF03407"/>
    </source>
</evidence>
<dbReference type="AlphaFoldDB" id="A0A2J7ZJZ5"/>
<gene>
    <name evidence="2" type="ORF">TSOC_013577</name>
</gene>
<evidence type="ECO:0000313" key="3">
    <source>
        <dbReference type="Proteomes" id="UP000236333"/>
    </source>
</evidence>
<dbReference type="PANTHER" id="PTHR46936:SF1">
    <property type="entry name" value="ARABINOSYLTRANSFERASE XEG113"/>
    <property type="match status" value="1"/>
</dbReference>
<dbReference type="PANTHER" id="PTHR46936">
    <property type="entry name" value="ARABINOSYLTRANSFERASE XEG113"/>
    <property type="match status" value="1"/>
</dbReference>
<name>A0A2J7ZJZ5_9CHLO</name>
<dbReference type="EMBL" id="PGGS01001285">
    <property type="protein sequence ID" value="PNH00596.1"/>
    <property type="molecule type" value="Genomic_DNA"/>
</dbReference>
<dbReference type="InterPro" id="IPR053250">
    <property type="entry name" value="Glycosyltransferase_77"/>
</dbReference>
<dbReference type="GO" id="GO:0005794">
    <property type="term" value="C:Golgi apparatus"/>
    <property type="evidence" value="ECO:0007669"/>
    <property type="project" value="TreeGrafter"/>
</dbReference>
<organism evidence="2 3">
    <name type="scientific">Tetrabaena socialis</name>
    <dbReference type="NCBI Taxonomy" id="47790"/>
    <lineage>
        <taxon>Eukaryota</taxon>
        <taxon>Viridiplantae</taxon>
        <taxon>Chlorophyta</taxon>
        <taxon>core chlorophytes</taxon>
        <taxon>Chlorophyceae</taxon>
        <taxon>CS clade</taxon>
        <taxon>Chlamydomonadales</taxon>
        <taxon>Tetrabaenaceae</taxon>
        <taxon>Tetrabaena</taxon>
    </lineage>
</organism>
<sequence>ADVLVTSDQLASSLEPADDGLELPDKAQSPMNIGLMFFRFSERTIGFVNSWLDAINADPTYWDQNAFNDLARSGWNPVTLPQPQPPRHAGLGD</sequence>
<keyword evidence="3" id="KW-1185">Reference proteome</keyword>
<feature type="domain" description="Nucleotide-diphospho-sugar transferase" evidence="1">
    <location>
        <begin position="2"/>
        <end position="75"/>
    </location>
</feature>
<dbReference type="GO" id="GO:0052636">
    <property type="term" value="F:arabinosyltransferase activity"/>
    <property type="evidence" value="ECO:0007669"/>
    <property type="project" value="TreeGrafter"/>
</dbReference>
<proteinExistence type="predicted"/>
<evidence type="ECO:0000313" key="2">
    <source>
        <dbReference type="EMBL" id="PNH00596.1"/>
    </source>
</evidence>
<dbReference type="OrthoDB" id="540503at2759"/>
<protein>
    <recommendedName>
        <fullName evidence="1">Nucleotide-diphospho-sugar transferase domain-containing protein</fullName>
    </recommendedName>
</protein>
<accession>A0A2J7ZJZ5</accession>
<dbReference type="InterPro" id="IPR005069">
    <property type="entry name" value="Nucl-diP-sugar_transferase"/>
</dbReference>
<dbReference type="Pfam" id="PF03407">
    <property type="entry name" value="Nucleotid_trans"/>
    <property type="match status" value="1"/>
</dbReference>
<dbReference type="Proteomes" id="UP000236333">
    <property type="component" value="Unassembled WGS sequence"/>
</dbReference>
<feature type="non-terminal residue" evidence="2">
    <location>
        <position position="1"/>
    </location>
</feature>
<comment type="caution">
    <text evidence="2">The sequence shown here is derived from an EMBL/GenBank/DDBJ whole genome shotgun (WGS) entry which is preliminary data.</text>
</comment>
<reference evidence="2 3" key="1">
    <citation type="journal article" date="2017" name="Mol. Biol. Evol.">
        <title>The 4-celled Tetrabaena socialis nuclear genome reveals the essential components for genetic control of cell number at the origin of multicellularity in the volvocine lineage.</title>
        <authorList>
            <person name="Featherston J."/>
            <person name="Arakaki Y."/>
            <person name="Hanschen E.R."/>
            <person name="Ferris P.J."/>
            <person name="Michod R.E."/>
            <person name="Olson B.J.S.C."/>
            <person name="Nozaki H."/>
            <person name="Durand P.M."/>
        </authorList>
    </citation>
    <scope>NUCLEOTIDE SEQUENCE [LARGE SCALE GENOMIC DNA]</scope>
    <source>
        <strain evidence="2 3">NIES-571</strain>
    </source>
</reference>